<dbReference type="Pfam" id="PF09834">
    <property type="entry name" value="DUF2061"/>
    <property type="match status" value="1"/>
</dbReference>
<dbReference type="Proteomes" id="UP000630353">
    <property type="component" value="Unassembled WGS sequence"/>
</dbReference>
<organism evidence="2 3">
    <name type="scientific">Thalassobaculum fulvum</name>
    <dbReference type="NCBI Taxonomy" id="1633335"/>
    <lineage>
        <taxon>Bacteria</taxon>
        <taxon>Pseudomonadati</taxon>
        <taxon>Pseudomonadota</taxon>
        <taxon>Alphaproteobacteria</taxon>
        <taxon>Rhodospirillales</taxon>
        <taxon>Thalassobaculaceae</taxon>
        <taxon>Thalassobaculum</taxon>
    </lineage>
</organism>
<accession>A0A918XS35</accession>
<reference evidence="2" key="1">
    <citation type="journal article" date="2014" name="Int. J. Syst. Evol. Microbiol.">
        <title>Complete genome sequence of Corynebacterium casei LMG S-19264T (=DSM 44701T), isolated from a smear-ripened cheese.</title>
        <authorList>
            <consortium name="US DOE Joint Genome Institute (JGI-PGF)"/>
            <person name="Walter F."/>
            <person name="Albersmeier A."/>
            <person name="Kalinowski J."/>
            <person name="Ruckert C."/>
        </authorList>
    </citation>
    <scope>NUCLEOTIDE SEQUENCE</scope>
    <source>
        <strain evidence="2">KCTC 42651</strain>
    </source>
</reference>
<evidence type="ECO:0000313" key="3">
    <source>
        <dbReference type="Proteomes" id="UP000630353"/>
    </source>
</evidence>
<dbReference type="EMBL" id="BMZS01000004">
    <property type="protein sequence ID" value="GHD49354.1"/>
    <property type="molecule type" value="Genomic_DNA"/>
</dbReference>
<evidence type="ECO:0000259" key="1">
    <source>
        <dbReference type="Pfam" id="PF09834"/>
    </source>
</evidence>
<proteinExistence type="predicted"/>
<dbReference type="AlphaFoldDB" id="A0A918XS35"/>
<feature type="domain" description="DUF2061" evidence="1">
    <location>
        <begin position="132"/>
        <end position="182"/>
    </location>
</feature>
<evidence type="ECO:0000313" key="2">
    <source>
        <dbReference type="EMBL" id="GHD49354.1"/>
    </source>
</evidence>
<sequence length="211" mass="22375">MLSGRRIILPGAKPGRTALPQRRTQILLHLIAVVLLATIVVASPARASAQGADAAADPPVLERSLYKTVVFEGATNTIDLLLFGSLLGGHLYAGPAFLAVNATAAAVLYYGHEVAWGYLGPPDTDYDVNTNILKGITFRLASSTRAFAVGYGFTGNPIAAGGFMVGSAVGETVVYVASEYGWEFYDQYRDQAATTRVKAIPAAWHGDRTSR</sequence>
<protein>
    <recommendedName>
        <fullName evidence="1">DUF2061 domain-containing protein</fullName>
    </recommendedName>
</protein>
<reference evidence="2" key="2">
    <citation type="submission" date="2020-09" db="EMBL/GenBank/DDBJ databases">
        <authorList>
            <person name="Sun Q."/>
            <person name="Kim S."/>
        </authorList>
    </citation>
    <scope>NUCLEOTIDE SEQUENCE</scope>
    <source>
        <strain evidence="2">KCTC 42651</strain>
    </source>
</reference>
<dbReference type="InterPro" id="IPR018638">
    <property type="entry name" value="DUF2061_membrane"/>
</dbReference>
<name>A0A918XS35_9PROT</name>
<gene>
    <name evidence="2" type="ORF">GCM10017083_21530</name>
</gene>
<keyword evidence="3" id="KW-1185">Reference proteome</keyword>
<comment type="caution">
    <text evidence="2">The sequence shown here is derived from an EMBL/GenBank/DDBJ whole genome shotgun (WGS) entry which is preliminary data.</text>
</comment>